<reference evidence="1" key="1">
    <citation type="submission" date="2019-05" db="EMBL/GenBank/DDBJ databases">
        <authorList>
            <consortium name="Pathogen Informatics"/>
        </authorList>
    </citation>
    <scope>NUCLEOTIDE SEQUENCE [LARGE SCALE GENOMIC DNA]</scope>
    <source>
        <strain evidence="1">NCTC12965</strain>
    </source>
</reference>
<gene>
    <name evidence="1" type="ORF">NCTC12965_00389</name>
</gene>
<accession>A0A4V6KK33</accession>
<dbReference type="EMBL" id="CABEEZ010000016">
    <property type="protein sequence ID" value="VTR17618.1"/>
    <property type="molecule type" value="Genomic_DNA"/>
</dbReference>
<name>A0A4V6KK33_SERFO</name>
<evidence type="ECO:0000313" key="1">
    <source>
        <dbReference type="EMBL" id="VTR17618.1"/>
    </source>
</evidence>
<proteinExistence type="predicted"/>
<dbReference type="AlphaFoldDB" id="A0A4V6KK33"/>
<sequence length="87" mass="9591">MVLGAIVSLYNIDSSEERPLLKSELMKRISLLSQAFRNIVFAQVKNIGNQYLLLGYLYPWCAAAVWDPYPVGENAGGGLPLSLACCR</sequence>
<organism evidence="1">
    <name type="scientific">Serratia fonticola</name>
    <dbReference type="NCBI Taxonomy" id="47917"/>
    <lineage>
        <taxon>Bacteria</taxon>
        <taxon>Pseudomonadati</taxon>
        <taxon>Pseudomonadota</taxon>
        <taxon>Gammaproteobacteria</taxon>
        <taxon>Enterobacterales</taxon>
        <taxon>Yersiniaceae</taxon>
        <taxon>Serratia</taxon>
    </lineage>
</organism>
<protein>
    <submittedName>
        <fullName evidence="1">Uncharacterized protein</fullName>
    </submittedName>
</protein>